<reference evidence="18" key="1">
    <citation type="submission" date="2025-08" db="UniProtKB">
        <authorList>
            <consortium name="Ensembl"/>
        </authorList>
    </citation>
    <scope>IDENTIFICATION</scope>
</reference>
<dbReference type="InterPro" id="IPR046987">
    <property type="entry name" value="Myo9"/>
</dbReference>
<dbReference type="SMART" id="SM00324">
    <property type="entry name" value="RhoGAP"/>
    <property type="match status" value="1"/>
</dbReference>
<feature type="domain" description="Rho-GAP" evidence="16">
    <location>
        <begin position="1328"/>
        <end position="1516"/>
    </location>
</feature>
<feature type="region of interest" description="Disordered" evidence="13">
    <location>
        <begin position="911"/>
        <end position="977"/>
    </location>
</feature>
<dbReference type="SMART" id="SM00109">
    <property type="entry name" value="C1"/>
    <property type="match status" value="1"/>
</dbReference>
<evidence type="ECO:0000259" key="17">
    <source>
        <dbReference type="PROSITE" id="PS51456"/>
    </source>
</evidence>
<dbReference type="SMART" id="SM00242">
    <property type="entry name" value="MYSc"/>
    <property type="match status" value="1"/>
</dbReference>
<evidence type="ECO:0000256" key="12">
    <source>
        <dbReference type="PROSITE-ProRule" id="PRU00782"/>
    </source>
</evidence>
<dbReference type="GO" id="GO:0030048">
    <property type="term" value="P:actin filament-based movement"/>
    <property type="evidence" value="ECO:0007669"/>
    <property type="project" value="TreeGrafter"/>
</dbReference>
<name>A0A8C7J5Q5_ONCKI</name>
<dbReference type="Gene3D" id="1.20.58.530">
    <property type="match status" value="2"/>
</dbReference>
<keyword evidence="6" id="KW-0862">Zinc</keyword>
<evidence type="ECO:0000256" key="1">
    <source>
        <dbReference type="ARBA" id="ARBA00004496"/>
    </source>
</evidence>
<dbReference type="GO" id="GO:0005737">
    <property type="term" value="C:cytoplasm"/>
    <property type="evidence" value="ECO:0007669"/>
    <property type="project" value="UniProtKB-SubCell"/>
</dbReference>
<dbReference type="SUPFAM" id="SSF48350">
    <property type="entry name" value="GTPase activation domain, GAP"/>
    <property type="match status" value="1"/>
</dbReference>
<gene>
    <name evidence="18" type="primary">LOC109874786</name>
</gene>
<dbReference type="Pfam" id="PF00130">
    <property type="entry name" value="C1_1"/>
    <property type="match status" value="1"/>
</dbReference>
<keyword evidence="11 12" id="KW-0009">Actin-binding</keyword>
<comment type="similarity">
    <text evidence="2 12">Belongs to the TRAFAC class myosin-kinesin ATPase superfamily. Myosin family.</text>
</comment>
<evidence type="ECO:0000256" key="6">
    <source>
        <dbReference type="ARBA" id="ARBA00022833"/>
    </source>
</evidence>
<reference evidence="18" key="2">
    <citation type="submission" date="2025-09" db="UniProtKB">
        <authorList>
            <consortium name="Ensembl"/>
        </authorList>
    </citation>
    <scope>IDENTIFICATION</scope>
</reference>
<evidence type="ECO:0000313" key="19">
    <source>
        <dbReference type="Proteomes" id="UP000694557"/>
    </source>
</evidence>
<dbReference type="InterPro" id="IPR029071">
    <property type="entry name" value="Ubiquitin-like_domsf"/>
</dbReference>
<keyword evidence="8" id="KW-0175">Coiled coil</keyword>
<dbReference type="PANTHER" id="PTHR46184">
    <property type="entry name" value="UNCONVENTIONAL MYOSIN-IXB-LIKE PROTEIN"/>
    <property type="match status" value="1"/>
</dbReference>
<dbReference type="InterPro" id="IPR000159">
    <property type="entry name" value="RA_dom"/>
</dbReference>
<dbReference type="GO" id="GO:0005096">
    <property type="term" value="F:GTPase activator activity"/>
    <property type="evidence" value="ECO:0007669"/>
    <property type="project" value="InterPro"/>
</dbReference>
<dbReference type="PROSITE" id="PS00479">
    <property type="entry name" value="ZF_DAG_PE_1"/>
    <property type="match status" value="1"/>
</dbReference>
<dbReference type="InterPro" id="IPR046349">
    <property type="entry name" value="C1-like_sf"/>
</dbReference>
<evidence type="ECO:0000313" key="18">
    <source>
        <dbReference type="Ensembl" id="ENSOKIP00005083742.1"/>
    </source>
</evidence>
<evidence type="ECO:0000256" key="9">
    <source>
        <dbReference type="ARBA" id="ARBA00023123"/>
    </source>
</evidence>
<feature type="region of interest" description="Disordered" evidence="13">
    <location>
        <begin position="993"/>
        <end position="1020"/>
    </location>
</feature>
<dbReference type="Gene3D" id="1.20.5.4820">
    <property type="match status" value="1"/>
</dbReference>
<feature type="domain" description="Phorbol-ester/DAG-type" evidence="14">
    <location>
        <begin position="1263"/>
        <end position="1312"/>
    </location>
</feature>
<dbReference type="PROSITE" id="PS50200">
    <property type="entry name" value="RA"/>
    <property type="match status" value="1"/>
</dbReference>
<dbReference type="InterPro" id="IPR000198">
    <property type="entry name" value="RhoGAP_dom"/>
</dbReference>
<dbReference type="PROSITE" id="PS51456">
    <property type="entry name" value="MYOSIN_MOTOR"/>
    <property type="match status" value="1"/>
</dbReference>
<dbReference type="GO" id="GO:0016459">
    <property type="term" value="C:myosin complex"/>
    <property type="evidence" value="ECO:0007669"/>
    <property type="project" value="UniProtKB-KW"/>
</dbReference>
<dbReference type="SUPFAM" id="SSF54236">
    <property type="entry name" value="Ubiquitin-like"/>
    <property type="match status" value="1"/>
</dbReference>
<protein>
    <recommendedName>
        <fullName evidence="20">Myosin IXb</fullName>
    </recommendedName>
</protein>
<evidence type="ECO:0000256" key="10">
    <source>
        <dbReference type="ARBA" id="ARBA00023175"/>
    </source>
</evidence>
<dbReference type="GO" id="GO:0016887">
    <property type="term" value="F:ATP hydrolysis activity"/>
    <property type="evidence" value="ECO:0007669"/>
    <property type="project" value="TreeGrafter"/>
</dbReference>
<keyword evidence="4" id="KW-0479">Metal-binding</keyword>
<dbReference type="GO" id="GO:0005884">
    <property type="term" value="C:actin filament"/>
    <property type="evidence" value="ECO:0007669"/>
    <property type="project" value="TreeGrafter"/>
</dbReference>
<dbReference type="GO" id="GO:0001726">
    <property type="term" value="C:ruffle"/>
    <property type="evidence" value="ECO:0007669"/>
    <property type="project" value="TreeGrafter"/>
</dbReference>
<dbReference type="InterPro" id="IPR036961">
    <property type="entry name" value="Kinesin_motor_dom_sf"/>
</dbReference>
<evidence type="ECO:0000259" key="15">
    <source>
        <dbReference type="PROSITE" id="PS50200"/>
    </source>
</evidence>
<evidence type="ECO:0000256" key="8">
    <source>
        <dbReference type="ARBA" id="ARBA00023054"/>
    </source>
</evidence>
<evidence type="ECO:0000256" key="4">
    <source>
        <dbReference type="ARBA" id="ARBA00022723"/>
    </source>
</evidence>
<evidence type="ECO:0000256" key="7">
    <source>
        <dbReference type="ARBA" id="ARBA00022840"/>
    </source>
</evidence>
<feature type="domain" description="Myosin motor" evidence="17">
    <location>
        <begin position="137"/>
        <end position="871"/>
    </location>
</feature>
<dbReference type="GO" id="GO:0072673">
    <property type="term" value="P:lamellipodium morphogenesis"/>
    <property type="evidence" value="ECO:0007669"/>
    <property type="project" value="TreeGrafter"/>
</dbReference>
<feature type="domain" description="Ras-associating" evidence="15">
    <location>
        <begin position="22"/>
        <end position="120"/>
    </location>
</feature>
<dbReference type="PROSITE" id="PS50081">
    <property type="entry name" value="ZF_DAG_PE_2"/>
    <property type="match status" value="1"/>
</dbReference>
<dbReference type="Gene3D" id="1.10.10.820">
    <property type="match status" value="1"/>
</dbReference>
<feature type="compositionally biased region" description="Basic and acidic residues" evidence="13">
    <location>
        <begin position="921"/>
        <end position="939"/>
    </location>
</feature>
<dbReference type="Gene3D" id="3.40.850.10">
    <property type="entry name" value="Kinesin motor domain"/>
    <property type="match status" value="2"/>
</dbReference>
<dbReference type="InterPro" id="IPR001609">
    <property type="entry name" value="Myosin_head_motor_dom-like"/>
</dbReference>
<dbReference type="PRINTS" id="PR00193">
    <property type="entry name" value="MYOSINHEAVY"/>
</dbReference>
<keyword evidence="7 12" id="KW-0067">ATP-binding</keyword>
<dbReference type="SUPFAM" id="SSF52540">
    <property type="entry name" value="P-loop containing nucleoside triphosphate hydrolases"/>
    <property type="match status" value="1"/>
</dbReference>
<dbReference type="GO" id="GO:0046872">
    <property type="term" value="F:metal ion binding"/>
    <property type="evidence" value="ECO:0007669"/>
    <property type="project" value="UniProtKB-KW"/>
</dbReference>
<proteinExistence type="inferred from homology"/>
<keyword evidence="19" id="KW-1185">Reference proteome</keyword>
<dbReference type="Gene3D" id="1.10.555.10">
    <property type="entry name" value="Rho GTPase activation protein"/>
    <property type="match status" value="1"/>
</dbReference>
<dbReference type="GO" id="GO:0005524">
    <property type="term" value="F:ATP binding"/>
    <property type="evidence" value="ECO:0007669"/>
    <property type="project" value="UniProtKB-UniRule"/>
</dbReference>
<comment type="subcellular location">
    <subcellularLocation>
        <location evidence="1">Cytoplasm</location>
    </subcellularLocation>
</comment>
<dbReference type="InterPro" id="IPR002219">
    <property type="entry name" value="PKC_DAG/PE"/>
</dbReference>
<dbReference type="InterPro" id="IPR027417">
    <property type="entry name" value="P-loop_NTPase"/>
</dbReference>
<evidence type="ECO:0000256" key="11">
    <source>
        <dbReference type="ARBA" id="ARBA00023203"/>
    </source>
</evidence>
<dbReference type="FunFam" id="1.10.10.820:FF:000001">
    <property type="entry name" value="Myosin heavy chain"/>
    <property type="match status" value="1"/>
</dbReference>
<evidence type="ECO:0000259" key="14">
    <source>
        <dbReference type="PROSITE" id="PS50081"/>
    </source>
</evidence>
<dbReference type="Pfam" id="PF00063">
    <property type="entry name" value="Myosin_head"/>
    <property type="match status" value="1"/>
</dbReference>
<dbReference type="Ensembl" id="ENSOKIT00005089403.1">
    <property type="protein sequence ID" value="ENSOKIP00005083742.1"/>
    <property type="gene ID" value="ENSOKIG00005036135.1"/>
</dbReference>
<dbReference type="Gene3D" id="1.20.120.720">
    <property type="entry name" value="Myosin VI head, motor domain, U50 subdomain"/>
    <property type="match status" value="2"/>
</dbReference>
<dbReference type="GO" id="GO:0000146">
    <property type="term" value="F:microfilament motor activity"/>
    <property type="evidence" value="ECO:0007669"/>
    <property type="project" value="InterPro"/>
</dbReference>
<keyword evidence="9 12" id="KW-0518">Myosin</keyword>
<evidence type="ECO:0000256" key="13">
    <source>
        <dbReference type="SAM" id="MobiDB-lite"/>
    </source>
</evidence>
<dbReference type="GO" id="GO:0035556">
    <property type="term" value="P:intracellular signal transduction"/>
    <property type="evidence" value="ECO:0007669"/>
    <property type="project" value="InterPro"/>
</dbReference>
<dbReference type="PROSITE" id="PS50238">
    <property type="entry name" value="RHOGAP"/>
    <property type="match status" value="1"/>
</dbReference>
<sequence length="1592" mass="181706">MSVSDGVTRTTSLDMDQLQQRQTVFLQIYPRLPQDIAACCTLQVSPRATTATVIQNAGATLGLDMTRHYALLEVRQDGGAERMLRHSEIPVERVLLWPPGARNQHPQEEGYYFILQAQGSGGDLGSGTGGSEVSSSEEYDDLCSLSTLTEDTILSALRQRFYKHNIYTYASGILVAINPFKFLPIYNPKYVKMYNDQPLGKLSPHIFAVADVAFHTMLKKQENQCVVISGESGSGKTQSANFLIHCLTALSQKGYSSGVERTILGAGPVLEAFGNAKTAQNNHSSRFGKFIQVNYLESGVVRGAVVEKYFLEKCRLVFRDRSERNYHVFYYLLVGASKEEQREFSLLHPEDYAYLQQEDFNLEDAEDLRREFKRLHQAMEMVGFLVPTKKQIFSVLSAILYLGNVTYSQSEDGQGLEAGPADVLYTLSDLLEVKQELLVEALTKRKLMMANNTVVLHYTLDEAVIARDSMAKSLYSSLFDWIVLHINHALLNRRDMEEAVSCLSIGILDIFGFEDFQTNSFEQFCINYSIEKVHYYFHQHIFTLEQEEYQAEGISWSPIDYKDNLGCIHLISQKPTGLFHILDEESNLSQSTDNTLLEKFKQLHHDNPYFVPTTVMEPAFIIQHFTGTIKYQIKDFREKNTDHMRPEIVSLLRSSQRAFMRQLIGSDPVAFFRWGILRSTIHIIAVFKEAGSRLDFSFDRSDDHPLEVLEDIFNLMNSRSLKHIVGLTCHDLTPRSLLHPHPRKQPSSISAQFQTSLNRLLETVGRAEPFFIHCIRSNTLISRETCVLQQMRYTGMLETVRIRKSGYNAKFTFKEFLEKFKVLLPKEATSAPKDITNLLQKMGLGQSTYQIGKTKVFLKERERQHLQDTLNKEVMRHIVILQRWFRACLIRRHFLCKKDAAIRIQVSTYMSTHQYQTQHQRNLERTELRRRQHSEEHSPNRSPETGPEVNGQKASQRNTEMEKREGRGSPPPLNRPLSFPLDAKAGRYCMLHSHSSPLSRSPHSSTLTSPLWKRPTRNSQTNAYGMVTNENAPSGKGGTIIPPPTGNCSLCCPPRLCYDENNFSAFHILSLLYYHLVINGIISTTRPLSLYLSKHTRILTLPIATSTSSLYTGRRGNNSEGRGNTTIRISRATRVSEQWNASLEREITDTNELRHLDEFLGNQVNELRTRVKELSATEMIFLTATMQFRETIKGMYSVLKPHISYKVLMTGYCNCVSSHAGAKQLTEVSLVVNLFQSILDGFIRGEIKREGFGLPVKLDSPLGHMFSTYQVNIRQSCDLCGFYIWVMEKAYMCSACKLICHKKCLSKIITDCSTRCDDGEPGCLHFGVPVCVLTSKTYPIPMVLLMMLEHVEMNGLYTEGLYRKSGSASHARELHQLLEINPETATLENYSIHTVTGLVKRWFRELPDPLLTYRLYKDFLHAVELPEQSERLRAVYQKLDELPSANFKTLERLVFHLVRVAKEEEHNRMSANSLAIVFAPCILRSQDTTDPFLVMKDVSKTTTCVEILISEQFRRYTEKMKDITELEYAEALAVNQLKLKRQNTISEKPSSELDAPHMDNLDPLDIDMESERNLIERIKSIKQEKGNVSSRT</sequence>
<feature type="compositionally biased region" description="Polar residues" evidence="13">
    <location>
        <begin position="911"/>
        <end position="920"/>
    </location>
</feature>
<feature type="binding site" evidence="12">
    <location>
        <begin position="230"/>
        <end position="237"/>
    </location>
    <ligand>
        <name>ATP</name>
        <dbReference type="ChEBI" id="CHEBI:30616"/>
    </ligand>
</feature>
<dbReference type="GeneTree" id="ENSGT00940000156845"/>
<keyword evidence="10 12" id="KW-0505">Motor protein</keyword>
<evidence type="ECO:0000256" key="2">
    <source>
        <dbReference type="ARBA" id="ARBA00008314"/>
    </source>
</evidence>
<comment type="caution">
    <text evidence="12">Lacks conserved residue(s) required for the propagation of feature annotation.</text>
</comment>
<dbReference type="Pfam" id="PF00620">
    <property type="entry name" value="RhoGAP"/>
    <property type="match status" value="1"/>
</dbReference>
<dbReference type="SUPFAM" id="SSF57889">
    <property type="entry name" value="Cysteine-rich domain"/>
    <property type="match status" value="1"/>
</dbReference>
<dbReference type="SMART" id="SM00314">
    <property type="entry name" value="RA"/>
    <property type="match status" value="1"/>
</dbReference>
<dbReference type="Gene3D" id="3.30.60.20">
    <property type="match status" value="1"/>
</dbReference>
<feature type="compositionally biased region" description="Low complexity" evidence="13">
    <location>
        <begin position="993"/>
        <end position="1011"/>
    </location>
</feature>
<dbReference type="Gene3D" id="3.10.20.90">
    <property type="entry name" value="Phosphatidylinositol 3-kinase Catalytic Subunit, Chain A, domain 1"/>
    <property type="match status" value="1"/>
</dbReference>
<dbReference type="FunFam" id="1.20.58.530:FF:000005">
    <property type="entry name" value="unconventional myosin-IXa isoform X1"/>
    <property type="match status" value="1"/>
</dbReference>
<dbReference type="InterPro" id="IPR008936">
    <property type="entry name" value="Rho_GTPase_activation_prot"/>
</dbReference>
<organism evidence="18 19">
    <name type="scientific">Oncorhynchus kisutch</name>
    <name type="common">Coho salmon</name>
    <name type="synonym">Salmo kisutch</name>
    <dbReference type="NCBI Taxonomy" id="8019"/>
    <lineage>
        <taxon>Eukaryota</taxon>
        <taxon>Metazoa</taxon>
        <taxon>Chordata</taxon>
        <taxon>Craniata</taxon>
        <taxon>Vertebrata</taxon>
        <taxon>Euteleostomi</taxon>
        <taxon>Actinopterygii</taxon>
        <taxon>Neopterygii</taxon>
        <taxon>Teleostei</taxon>
        <taxon>Protacanthopterygii</taxon>
        <taxon>Salmoniformes</taxon>
        <taxon>Salmonidae</taxon>
        <taxon>Salmoninae</taxon>
        <taxon>Oncorhynchus</taxon>
    </lineage>
</organism>
<evidence type="ECO:0000256" key="3">
    <source>
        <dbReference type="ARBA" id="ARBA00022490"/>
    </source>
</evidence>
<keyword evidence="5 12" id="KW-0547">Nucleotide-binding</keyword>
<dbReference type="Proteomes" id="UP000694557">
    <property type="component" value="Unassembled WGS sequence"/>
</dbReference>
<keyword evidence="3" id="KW-0963">Cytoplasm</keyword>
<evidence type="ECO:0000256" key="5">
    <source>
        <dbReference type="ARBA" id="ARBA00022741"/>
    </source>
</evidence>
<evidence type="ECO:0000259" key="16">
    <source>
        <dbReference type="PROSITE" id="PS50238"/>
    </source>
</evidence>
<dbReference type="GO" id="GO:0051015">
    <property type="term" value="F:actin filament binding"/>
    <property type="evidence" value="ECO:0007669"/>
    <property type="project" value="TreeGrafter"/>
</dbReference>
<accession>A0A8C7J5Q5</accession>
<dbReference type="PANTHER" id="PTHR46184:SF2">
    <property type="entry name" value="UNCONVENTIONAL MYOSIN-IXB"/>
    <property type="match status" value="1"/>
</dbReference>
<evidence type="ECO:0008006" key="20">
    <source>
        <dbReference type="Google" id="ProtNLM"/>
    </source>
</evidence>
<dbReference type="Pfam" id="PF00788">
    <property type="entry name" value="RA"/>
    <property type="match status" value="1"/>
</dbReference>
<dbReference type="GO" id="GO:0030027">
    <property type="term" value="C:lamellipodium"/>
    <property type="evidence" value="ECO:0007669"/>
    <property type="project" value="TreeGrafter"/>
</dbReference>